<dbReference type="Proteomes" id="UP000037551">
    <property type="component" value="Unassembled WGS sequence"/>
</dbReference>
<gene>
    <name evidence="1" type="ORF">ACR52_16045</name>
</gene>
<dbReference type="AlphaFoldDB" id="A0A0J8FWL8"/>
<dbReference type="STRING" id="1674920.ACR52_16045"/>
<comment type="caution">
    <text evidence="1">The sequence shown here is derived from an EMBL/GenBank/DDBJ whole genome shotgun (WGS) entry which is preliminary data.</text>
</comment>
<keyword evidence="2" id="KW-1185">Reference proteome</keyword>
<sequence>MLSKLSELFSSQRAPAGYRPGATLEHVRRNLGQPSFQFSAPVRAHFKFSAQGPVIEVHERAEAQLLMHVVLTEFRFHTPTSQWSEGCYQVHHTGAITRKGLVCRRRKGPTAFSDLLTREMSTNQTLRAALMPLDFKKITLEYSQGGWTVALEHMGGSEVVNRMPAFRRYISFSFEQTRLMQQAISALNEVLKTL</sequence>
<protein>
    <recommendedName>
        <fullName evidence="3">DUF3156 domain-containing protein</fullName>
    </recommendedName>
</protein>
<dbReference type="Pfam" id="PF11354">
    <property type="entry name" value="DUF3156"/>
    <property type="match status" value="1"/>
</dbReference>
<proteinExistence type="predicted"/>
<dbReference type="RefSeq" id="WP_048726042.1">
    <property type="nucleotide sequence ID" value="NZ_JBJGXJ010000015.1"/>
</dbReference>
<dbReference type="InterPro" id="IPR021500">
    <property type="entry name" value="DUF3156"/>
</dbReference>
<dbReference type="PATRIC" id="fig|1674920.3.peg.1132"/>
<reference evidence="1 2" key="1">
    <citation type="submission" date="2015-06" db="EMBL/GenBank/DDBJ databases">
        <title>Draft genome sequence of an Antarctic Pseudomonas sp. strain KG01 with full potential for biotechnological applications.</title>
        <authorList>
            <person name="Pavlov M.S."/>
            <person name="Lira F."/>
            <person name="Martinez J.L."/>
            <person name="Marshall S.H."/>
        </authorList>
    </citation>
    <scope>NUCLEOTIDE SEQUENCE [LARGE SCALE GENOMIC DNA]</scope>
    <source>
        <strain evidence="1 2">KG01</strain>
    </source>
</reference>
<accession>A0A0J8FWL8</accession>
<organism evidence="1 2">
    <name type="scientific">Pseudomonas fildesensis</name>
    <dbReference type="NCBI Taxonomy" id="1674920"/>
    <lineage>
        <taxon>Bacteria</taxon>
        <taxon>Pseudomonadati</taxon>
        <taxon>Pseudomonadota</taxon>
        <taxon>Gammaproteobacteria</taxon>
        <taxon>Pseudomonadales</taxon>
        <taxon>Pseudomonadaceae</taxon>
        <taxon>Pseudomonas</taxon>
    </lineage>
</organism>
<evidence type="ECO:0000313" key="1">
    <source>
        <dbReference type="EMBL" id="KMT54687.1"/>
    </source>
</evidence>
<dbReference type="OrthoDB" id="8590098at2"/>
<name>A0A0J8FWL8_9PSED</name>
<evidence type="ECO:0000313" key="2">
    <source>
        <dbReference type="Proteomes" id="UP000037551"/>
    </source>
</evidence>
<evidence type="ECO:0008006" key="3">
    <source>
        <dbReference type="Google" id="ProtNLM"/>
    </source>
</evidence>
<dbReference type="EMBL" id="LFMW01000010">
    <property type="protein sequence ID" value="KMT54687.1"/>
    <property type="molecule type" value="Genomic_DNA"/>
</dbReference>